<evidence type="ECO:0000259" key="4">
    <source>
        <dbReference type="Pfam" id="PF01397"/>
    </source>
</evidence>
<dbReference type="InterPro" id="IPR036965">
    <property type="entry name" value="Terpene_synth_N_sf"/>
</dbReference>
<evidence type="ECO:0000313" key="6">
    <source>
        <dbReference type="Proteomes" id="UP000436088"/>
    </source>
</evidence>
<dbReference type="InterPro" id="IPR001906">
    <property type="entry name" value="Terpene_synth_N"/>
</dbReference>
<keyword evidence="6" id="KW-1185">Reference proteome</keyword>
<dbReference type="Pfam" id="PF01397">
    <property type="entry name" value="Terpene_synth"/>
    <property type="match status" value="1"/>
</dbReference>
<name>A0A6A2Z6X9_HIBSY</name>
<dbReference type="PANTHER" id="PTHR31225:SF252">
    <property type="entry name" value="TERPENE SYNTHASE 12-RELATED"/>
    <property type="match status" value="1"/>
</dbReference>
<feature type="compositionally biased region" description="Low complexity" evidence="3">
    <location>
        <begin position="90"/>
        <end position="99"/>
    </location>
</feature>
<dbReference type="Proteomes" id="UP000436088">
    <property type="component" value="Unassembled WGS sequence"/>
</dbReference>
<proteinExistence type="predicted"/>
<evidence type="ECO:0000256" key="1">
    <source>
        <dbReference type="ARBA" id="ARBA00001946"/>
    </source>
</evidence>
<dbReference type="SUPFAM" id="SSF48239">
    <property type="entry name" value="Terpenoid cyclases/Protein prenyltransferases"/>
    <property type="match status" value="1"/>
</dbReference>
<dbReference type="InterPro" id="IPR008930">
    <property type="entry name" value="Terpenoid_cyclase/PrenylTrfase"/>
</dbReference>
<accession>A0A6A2Z6X9</accession>
<gene>
    <name evidence="5" type="ORF">F3Y22_tig00111027pilonHSYRG00331</name>
</gene>
<feature type="compositionally biased region" description="Polar residues" evidence="3">
    <location>
        <begin position="44"/>
        <end position="55"/>
    </location>
</feature>
<dbReference type="GO" id="GO:0010333">
    <property type="term" value="F:terpene synthase activity"/>
    <property type="evidence" value="ECO:0007669"/>
    <property type="project" value="InterPro"/>
</dbReference>
<organism evidence="5 6">
    <name type="scientific">Hibiscus syriacus</name>
    <name type="common">Rose of Sharon</name>
    <dbReference type="NCBI Taxonomy" id="106335"/>
    <lineage>
        <taxon>Eukaryota</taxon>
        <taxon>Viridiplantae</taxon>
        <taxon>Streptophyta</taxon>
        <taxon>Embryophyta</taxon>
        <taxon>Tracheophyta</taxon>
        <taxon>Spermatophyta</taxon>
        <taxon>Magnoliopsida</taxon>
        <taxon>eudicotyledons</taxon>
        <taxon>Gunneridae</taxon>
        <taxon>Pentapetalae</taxon>
        <taxon>rosids</taxon>
        <taxon>malvids</taxon>
        <taxon>Malvales</taxon>
        <taxon>Malvaceae</taxon>
        <taxon>Malvoideae</taxon>
        <taxon>Hibiscus</taxon>
    </lineage>
</organism>
<evidence type="ECO:0000256" key="2">
    <source>
        <dbReference type="ARBA" id="ARBA00022842"/>
    </source>
</evidence>
<feature type="region of interest" description="Disordered" evidence="3">
    <location>
        <begin position="89"/>
        <end position="111"/>
    </location>
</feature>
<keyword evidence="2" id="KW-0460">Magnesium</keyword>
<dbReference type="EMBL" id="VEPZ02001209">
    <property type="protein sequence ID" value="KAE8686872.1"/>
    <property type="molecule type" value="Genomic_DNA"/>
</dbReference>
<feature type="domain" description="Terpene synthase N-terminal" evidence="4">
    <location>
        <begin position="118"/>
        <end position="219"/>
    </location>
</feature>
<evidence type="ECO:0000313" key="5">
    <source>
        <dbReference type="EMBL" id="KAE8686872.1"/>
    </source>
</evidence>
<protein>
    <submittedName>
        <fullName evidence="5">Disease resistance protein</fullName>
    </submittedName>
</protein>
<reference evidence="5" key="1">
    <citation type="submission" date="2019-09" db="EMBL/GenBank/DDBJ databases">
        <title>Draft genome information of white flower Hibiscus syriacus.</title>
        <authorList>
            <person name="Kim Y.-M."/>
        </authorList>
    </citation>
    <scope>NUCLEOTIDE SEQUENCE [LARGE SCALE GENOMIC DNA]</scope>
    <source>
        <strain evidence="5">YM2019G1</strain>
    </source>
</reference>
<comment type="cofactor">
    <cofactor evidence="1">
        <name>Mg(2+)</name>
        <dbReference type="ChEBI" id="CHEBI:18420"/>
    </cofactor>
</comment>
<dbReference type="InterPro" id="IPR050148">
    <property type="entry name" value="Terpene_synthase-like"/>
</dbReference>
<dbReference type="GO" id="GO:0016114">
    <property type="term" value="P:terpenoid biosynthetic process"/>
    <property type="evidence" value="ECO:0007669"/>
    <property type="project" value="InterPro"/>
</dbReference>
<sequence length="220" mass="25283">MTKQMGGVSLKGEEEALYTSKSRDTFQWYTGSGSKKDVDKVKNYQGNGSSHSGGASKNRCDSRKFDDKFYNYGMIGHMTKDCWTKKKPFESNTTTSSSKENNEDARDRRRSANYQPTIWSYDFLQSLKNDHADAIYKERAAKLEQELRFAINDEDAEPVNFLELIDDIQRLGLGHRFEMDIDRALRKLVSLYDGGVAEEYSLHAAALRFRLLRQHGYETS</sequence>
<dbReference type="PANTHER" id="PTHR31225">
    <property type="entry name" value="OS04G0344100 PROTEIN-RELATED"/>
    <property type="match status" value="1"/>
</dbReference>
<feature type="region of interest" description="Disordered" evidence="3">
    <location>
        <begin position="27"/>
        <end position="59"/>
    </location>
</feature>
<comment type="caution">
    <text evidence="5">The sequence shown here is derived from an EMBL/GenBank/DDBJ whole genome shotgun (WGS) entry which is preliminary data.</text>
</comment>
<evidence type="ECO:0000256" key="3">
    <source>
        <dbReference type="SAM" id="MobiDB-lite"/>
    </source>
</evidence>
<dbReference type="Gene3D" id="1.50.10.130">
    <property type="entry name" value="Terpene synthase, N-terminal domain"/>
    <property type="match status" value="1"/>
</dbReference>
<dbReference type="AlphaFoldDB" id="A0A6A2Z6X9"/>